<dbReference type="Gene3D" id="3.30.420.10">
    <property type="entry name" value="Ribonuclease H-like superfamily/Ribonuclease H"/>
    <property type="match status" value="1"/>
</dbReference>
<keyword evidence="3" id="KW-1185">Reference proteome</keyword>
<feature type="domain" description="Integrase catalytic" evidence="1">
    <location>
        <begin position="33"/>
        <end position="191"/>
    </location>
</feature>
<evidence type="ECO:0000313" key="2">
    <source>
        <dbReference type="EMBL" id="CAF1007641.1"/>
    </source>
</evidence>
<comment type="caution">
    <text evidence="2">The sequence shown here is derived from an EMBL/GenBank/DDBJ whole genome shotgun (WGS) entry which is preliminary data.</text>
</comment>
<dbReference type="OrthoDB" id="10062030at2759"/>
<gene>
    <name evidence="2" type="ORF">OXX778_LOCUS16731</name>
</gene>
<dbReference type="PANTHER" id="PTHR37984:SF5">
    <property type="entry name" value="PROTEIN NYNRIN-LIKE"/>
    <property type="match status" value="1"/>
</dbReference>
<reference evidence="2" key="1">
    <citation type="submission" date="2021-02" db="EMBL/GenBank/DDBJ databases">
        <authorList>
            <person name="Nowell W R."/>
        </authorList>
    </citation>
    <scope>NUCLEOTIDE SEQUENCE</scope>
    <source>
        <strain evidence="2">Ploen Becks lab</strain>
    </source>
</reference>
<sequence>MTEPMYLETVVSTAIRETSRAASFAIPKILEAVKTTEVFQSITDELKSIKTTRSSGFIIIAIDHFSQFVIARVVSSYTAAYTILFLKEDLINIVGVPLAWLTDQERNFEAQIFAEFWSTNNIKKLRTTSYHPQCNGLDERTINSIKQILITFLNSQHDNWDEVLSDVVFAYNNNVHISTNFAPNKKTHGLKIERGCLFFYRKNLATGTSSTPIDTTKDAINCEQNSHEPQKPFLVN</sequence>
<evidence type="ECO:0000259" key="1">
    <source>
        <dbReference type="PROSITE" id="PS50994"/>
    </source>
</evidence>
<organism evidence="2 3">
    <name type="scientific">Brachionus calyciflorus</name>
    <dbReference type="NCBI Taxonomy" id="104777"/>
    <lineage>
        <taxon>Eukaryota</taxon>
        <taxon>Metazoa</taxon>
        <taxon>Spiralia</taxon>
        <taxon>Gnathifera</taxon>
        <taxon>Rotifera</taxon>
        <taxon>Eurotatoria</taxon>
        <taxon>Monogononta</taxon>
        <taxon>Pseudotrocha</taxon>
        <taxon>Ploima</taxon>
        <taxon>Brachionidae</taxon>
        <taxon>Brachionus</taxon>
    </lineage>
</organism>
<dbReference type="GO" id="GO:0003676">
    <property type="term" value="F:nucleic acid binding"/>
    <property type="evidence" value="ECO:0007669"/>
    <property type="project" value="InterPro"/>
</dbReference>
<dbReference type="PROSITE" id="PS50994">
    <property type="entry name" value="INTEGRASE"/>
    <property type="match status" value="1"/>
</dbReference>
<dbReference type="AlphaFoldDB" id="A0A814HB35"/>
<dbReference type="GO" id="GO:0015074">
    <property type="term" value="P:DNA integration"/>
    <property type="evidence" value="ECO:0007669"/>
    <property type="project" value="InterPro"/>
</dbReference>
<dbReference type="InterPro" id="IPR050951">
    <property type="entry name" value="Retrovirus_Pol_polyprotein"/>
</dbReference>
<name>A0A814HB35_9BILA</name>
<protein>
    <recommendedName>
        <fullName evidence="1">Integrase catalytic domain-containing protein</fullName>
    </recommendedName>
</protein>
<dbReference type="InterPro" id="IPR036397">
    <property type="entry name" value="RNaseH_sf"/>
</dbReference>
<dbReference type="EMBL" id="CAJNOC010004046">
    <property type="protein sequence ID" value="CAF1007641.1"/>
    <property type="molecule type" value="Genomic_DNA"/>
</dbReference>
<dbReference type="PANTHER" id="PTHR37984">
    <property type="entry name" value="PROTEIN CBG26694"/>
    <property type="match status" value="1"/>
</dbReference>
<accession>A0A814HB35</accession>
<dbReference type="Proteomes" id="UP000663879">
    <property type="component" value="Unassembled WGS sequence"/>
</dbReference>
<evidence type="ECO:0000313" key="3">
    <source>
        <dbReference type="Proteomes" id="UP000663879"/>
    </source>
</evidence>
<dbReference type="SUPFAM" id="SSF53098">
    <property type="entry name" value="Ribonuclease H-like"/>
    <property type="match status" value="1"/>
</dbReference>
<proteinExistence type="predicted"/>
<dbReference type="InterPro" id="IPR001584">
    <property type="entry name" value="Integrase_cat-core"/>
</dbReference>
<dbReference type="InterPro" id="IPR012337">
    <property type="entry name" value="RNaseH-like_sf"/>
</dbReference>